<keyword evidence="4" id="KW-0238">DNA-binding</keyword>
<dbReference type="Gene3D" id="3.90.1150.10">
    <property type="entry name" value="Aspartate Aminotransferase, domain 1"/>
    <property type="match status" value="1"/>
</dbReference>
<dbReference type="InterPro" id="IPR000524">
    <property type="entry name" value="Tscrpt_reg_HTH_GntR"/>
</dbReference>
<name>A0A3S9WAA8_9MICO</name>
<evidence type="ECO:0000256" key="2">
    <source>
        <dbReference type="ARBA" id="ARBA00022898"/>
    </source>
</evidence>
<evidence type="ECO:0000313" key="8">
    <source>
        <dbReference type="Proteomes" id="UP000276888"/>
    </source>
</evidence>
<gene>
    <name evidence="7" type="primary">norG</name>
    <name evidence="7" type="ORF">CVS47_01600</name>
</gene>
<evidence type="ECO:0000256" key="5">
    <source>
        <dbReference type="ARBA" id="ARBA00023163"/>
    </source>
</evidence>
<dbReference type="Proteomes" id="UP000276888">
    <property type="component" value="Chromosome"/>
</dbReference>
<dbReference type="InterPro" id="IPR051446">
    <property type="entry name" value="HTH_trans_reg/aminotransferase"/>
</dbReference>
<dbReference type="SUPFAM" id="SSF53383">
    <property type="entry name" value="PLP-dependent transferases"/>
    <property type="match status" value="1"/>
</dbReference>
<dbReference type="CDD" id="cd07377">
    <property type="entry name" value="WHTH_GntR"/>
    <property type="match status" value="1"/>
</dbReference>
<proteinExistence type="inferred from homology"/>
<dbReference type="GO" id="GO:0003700">
    <property type="term" value="F:DNA-binding transcription factor activity"/>
    <property type="evidence" value="ECO:0007669"/>
    <property type="project" value="InterPro"/>
</dbReference>
<evidence type="ECO:0000256" key="3">
    <source>
        <dbReference type="ARBA" id="ARBA00023015"/>
    </source>
</evidence>
<dbReference type="InterPro" id="IPR036390">
    <property type="entry name" value="WH_DNA-bd_sf"/>
</dbReference>
<keyword evidence="3" id="KW-0805">Transcription regulation</keyword>
<protein>
    <submittedName>
        <fullName evidence="7">HTH-type transcriptional regulator NorG</fullName>
    </submittedName>
</protein>
<keyword evidence="2" id="KW-0663">Pyridoxal phosphate</keyword>
<accession>A0A3S9WAA8</accession>
<dbReference type="PANTHER" id="PTHR46577">
    <property type="entry name" value="HTH-TYPE TRANSCRIPTIONAL REGULATORY PROTEIN GABR"/>
    <property type="match status" value="1"/>
</dbReference>
<dbReference type="Pfam" id="PF00155">
    <property type="entry name" value="Aminotran_1_2"/>
    <property type="match status" value="1"/>
</dbReference>
<keyword evidence="5" id="KW-0804">Transcription</keyword>
<dbReference type="GO" id="GO:0003677">
    <property type="term" value="F:DNA binding"/>
    <property type="evidence" value="ECO:0007669"/>
    <property type="project" value="UniProtKB-KW"/>
</dbReference>
<dbReference type="InterPro" id="IPR004839">
    <property type="entry name" value="Aminotransferase_I/II_large"/>
</dbReference>
<dbReference type="PANTHER" id="PTHR46577:SF1">
    <property type="entry name" value="HTH-TYPE TRANSCRIPTIONAL REGULATORY PROTEIN GABR"/>
    <property type="match status" value="1"/>
</dbReference>
<dbReference type="SMART" id="SM00345">
    <property type="entry name" value="HTH_GNTR"/>
    <property type="match status" value="1"/>
</dbReference>
<dbReference type="EMBL" id="CP031423">
    <property type="protein sequence ID" value="AZS36977.1"/>
    <property type="molecule type" value="Genomic_DNA"/>
</dbReference>
<dbReference type="KEGG" id="mlv:CVS47_01600"/>
<dbReference type="InterPro" id="IPR015424">
    <property type="entry name" value="PyrdxlP-dep_Trfase"/>
</dbReference>
<keyword evidence="8" id="KW-1185">Reference proteome</keyword>
<dbReference type="GO" id="GO:0030170">
    <property type="term" value="F:pyridoxal phosphate binding"/>
    <property type="evidence" value="ECO:0007669"/>
    <property type="project" value="InterPro"/>
</dbReference>
<dbReference type="InterPro" id="IPR015421">
    <property type="entry name" value="PyrdxlP-dep_Trfase_major"/>
</dbReference>
<dbReference type="SUPFAM" id="SSF46785">
    <property type="entry name" value="Winged helix' DNA-binding domain"/>
    <property type="match status" value="1"/>
</dbReference>
<sequence length="466" mass="49588">MLALSLGGWRTREPAYEALADGIRLLCLDNRLAPRTALPAERELAATLKVSRTTVAAAYRSLRDTRHIESTRGSGSVTLPLGRREPGRVDPDADTIDLQQASPPAWPGLAGVIAGVAGSAASLVSRVGYDVVGRPELRTAIAAGYARRGIPTSADQVLITTGAQAAIHLSATVLLSRGDRVLVETPTYPHAADALRQAGARLVGVPVTTGDGWDLDRAEQAFSRALPVMAYLMPDFQNPTGRSMSGEERAAVVAAAERVGCTLVVDETTAELDIDRPDDPTALVSDDPSTVVRIGSVGKTVWGGLRVGWIRADGALIRRLAAARSTHDLGTPEFEQSIVTELFPRMPEIVAQRSHVLRQGRDALVAALGRELPEWSVPHVHGGVSLWVGLDEPLSAAVVMEARSRGLLLSAGPRFSVDGGHDRHLRIPFTATPESLERSAEILAASWDRVRRAAPATTAPRLEAVV</sequence>
<dbReference type="InterPro" id="IPR036388">
    <property type="entry name" value="WH-like_DNA-bd_sf"/>
</dbReference>
<dbReference type="AlphaFoldDB" id="A0A3S9WAA8"/>
<evidence type="ECO:0000259" key="6">
    <source>
        <dbReference type="PROSITE" id="PS50949"/>
    </source>
</evidence>
<evidence type="ECO:0000313" key="7">
    <source>
        <dbReference type="EMBL" id="AZS36977.1"/>
    </source>
</evidence>
<evidence type="ECO:0000256" key="4">
    <source>
        <dbReference type="ARBA" id="ARBA00023125"/>
    </source>
</evidence>
<organism evidence="7 8">
    <name type="scientific">Microbacterium lemovicicum</name>
    <dbReference type="NCBI Taxonomy" id="1072463"/>
    <lineage>
        <taxon>Bacteria</taxon>
        <taxon>Bacillati</taxon>
        <taxon>Actinomycetota</taxon>
        <taxon>Actinomycetes</taxon>
        <taxon>Micrococcales</taxon>
        <taxon>Microbacteriaceae</taxon>
        <taxon>Microbacterium</taxon>
    </lineage>
</organism>
<dbReference type="Pfam" id="PF00392">
    <property type="entry name" value="GntR"/>
    <property type="match status" value="1"/>
</dbReference>
<dbReference type="InterPro" id="IPR015422">
    <property type="entry name" value="PyrdxlP-dep_Trfase_small"/>
</dbReference>
<dbReference type="Gene3D" id="3.40.640.10">
    <property type="entry name" value="Type I PLP-dependent aspartate aminotransferase-like (Major domain)"/>
    <property type="match status" value="1"/>
</dbReference>
<reference evidence="7 8" key="1">
    <citation type="submission" date="2018-08" db="EMBL/GenBank/DDBJ databases">
        <title>Microbacterium lemovicicum sp. nov., a bacterium isolated from a natural uranium-rich soil.</title>
        <authorList>
            <person name="ORTET P."/>
        </authorList>
    </citation>
    <scope>NUCLEOTIDE SEQUENCE [LARGE SCALE GENOMIC DNA]</scope>
    <source>
        <strain evidence="7 8">Viu22</strain>
    </source>
</reference>
<dbReference type="PROSITE" id="PS50949">
    <property type="entry name" value="HTH_GNTR"/>
    <property type="match status" value="1"/>
</dbReference>
<dbReference type="Gene3D" id="1.10.10.10">
    <property type="entry name" value="Winged helix-like DNA-binding domain superfamily/Winged helix DNA-binding domain"/>
    <property type="match status" value="1"/>
</dbReference>
<evidence type="ECO:0000256" key="1">
    <source>
        <dbReference type="ARBA" id="ARBA00005384"/>
    </source>
</evidence>
<comment type="similarity">
    <text evidence="1">In the C-terminal section; belongs to the class-I pyridoxal-phosphate-dependent aminotransferase family.</text>
</comment>
<feature type="domain" description="HTH gntR-type" evidence="6">
    <location>
        <begin position="13"/>
        <end position="81"/>
    </location>
</feature>
<dbReference type="CDD" id="cd00609">
    <property type="entry name" value="AAT_like"/>
    <property type="match status" value="1"/>
</dbReference>